<proteinExistence type="inferred from homology"/>
<evidence type="ECO:0000313" key="7">
    <source>
        <dbReference type="EMBL" id="KAK1748310.1"/>
    </source>
</evidence>
<reference evidence="7" key="1">
    <citation type="submission" date="2023-06" db="EMBL/GenBank/DDBJ databases">
        <title>Survivors Of The Sea: Transcriptome response of Skeletonema marinoi to long-term dormancy.</title>
        <authorList>
            <person name="Pinder M.I.M."/>
            <person name="Kourtchenko O."/>
            <person name="Robertson E.K."/>
            <person name="Larsson T."/>
            <person name="Maumus F."/>
            <person name="Osuna-Cruz C.M."/>
            <person name="Vancaester E."/>
            <person name="Stenow R."/>
            <person name="Vandepoele K."/>
            <person name="Ploug H."/>
            <person name="Bruchert V."/>
            <person name="Godhe A."/>
            <person name="Topel M."/>
        </authorList>
    </citation>
    <scope>NUCLEOTIDE SEQUENCE</scope>
    <source>
        <strain evidence="7">R05AC</strain>
    </source>
</reference>
<keyword evidence="8" id="KW-1185">Reference proteome</keyword>
<dbReference type="EMBL" id="JATAAI010000001">
    <property type="protein sequence ID" value="KAK1748310.1"/>
    <property type="molecule type" value="Genomic_DNA"/>
</dbReference>
<evidence type="ECO:0000256" key="4">
    <source>
        <dbReference type="ARBA" id="ARBA00022786"/>
    </source>
</evidence>
<feature type="region of interest" description="Disordered" evidence="6">
    <location>
        <begin position="1"/>
        <end position="26"/>
    </location>
</feature>
<dbReference type="Pfam" id="PF05839">
    <property type="entry name" value="Apc13p"/>
    <property type="match status" value="1"/>
</dbReference>
<name>A0AAD8YN31_9STRA</name>
<sequence length="120" mass="12736">MSDSKSVLVNKLRRRHPTGRPSNLDIIDDTWTSDTLSDDDVEIEQTEQKIAPLLEDEGEMDDAVVTTANSGSAAMGALERRRKEEGRWNDLGLDLFDNGSGSGVTSHQGGGGGGGGVHIG</sequence>
<accession>A0AAD8YN31</accession>
<dbReference type="Proteomes" id="UP001224775">
    <property type="component" value="Unassembled WGS sequence"/>
</dbReference>
<organism evidence="7 8">
    <name type="scientific">Skeletonema marinoi</name>
    <dbReference type="NCBI Taxonomy" id="267567"/>
    <lineage>
        <taxon>Eukaryota</taxon>
        <taxon>Sar</taxon>
        <taxon>Stramenopiles</taxon>
        <taxon>Ochrophyta</taxon>
        <taxon>Bacillariophyta</taxon>
        <taxon>Coscinodiscophyceae</taxon>
        <taxon>Thalassiosirophycidae</taxon>
        <taxon>Thalassiosirales</taxon>
        <taxon>Skeletonemataceae</taxon>
        <taxon>Skeletonema</taxon>
        <taxon>Skeletonema marinoi-dohrnii complex</taxon>
    </lineage>
</organism>
<comment type="similarity">
    <text evidence="1">Belongs to the APC13 family.</text>
</comment>
<dbReference type="AlphaFoldDB" id="A0AAD8YN31"/>
<keyword evidence="5" id="KW-0131">Cell cycle</keyword>
<evidence type="ECO:0008006" key="9">
    <source>
        <dbReference type="Google" id="ProtNLM"/>
    </source>
</evidence>
<evidence type="ECO:0000256" key="5">
    <source>
        <dbReference type="ARBA" id="ARBA00023306"/>
    </source>
</evidence>
<keyword evidence="2" id="KW-0132">Cell division</keyword>
<evidence type="ECO:0000313" key="8">
    <source>
        <dbReference type="Proteomes" id="UP001224775"/>
    </source>
</evidence>
<evidence type="ECO:0000256" key="6">
    <source>
        <dbReference type="SAM" id="MobiDB-lite"/>
    </source>
</evidence>
<dbReference type="GO" id="GO:0051301">
    <property type="term" value="P:cell division"/>
    <property type="evidence" value="ECO:0007669"/>
    <property type="project" value="UniProtKB-KW"/>
</dbReference>
<keyword evidence="4" id="KW-0833">Ubl conjugation pathway</keyword>
<dbReference type="GO" id="GO:0005680">
    <property type="term" value="C:anaphase-promoting complex"/>
    <property type="evidence" value="ECO:0007669"/>
    <property type="project" value="InterPro"/>
</dbReference>
<protein>
    <recommendedName>
        <fullName evidence="9">Anaphase-promoting complex subunit 13</fullName>
    </recommendedName>
</protein>
<keyword evidence="3" id="KW-0498">Mitosis</keyword>
<evidence type="ECO:0000256" key="3">
    <source>
        <dbReference type="ARBA" id="ARBA00022776"/>
    </source>
</evidence>
<feature type="compositionally biased region" description="Gly residues" evidence="6">
    <location>
        <begin position="108"/>
        <end position="120"/>
    </location>
</feature>
<gene>
    <name evidence="7" type="ORF">QTG54_000249</name>
</gene>
<feature type="region of interest" description="Disordered" evidence="6">
    <location>
        <begin position="99"/>
        <end position="120"/>
    </location>
</feature>
<comment type="caution">
    <text evidence="7">The sequence shown here is derived from an EMBL/GenBank/DDBJ whole genome shotgun (WGS) entry which is preliminary data.</text>
</comment>
<evidence type="ECO:0000256" key="1">
    <source>
        <dbReference type="ARBA" id="ARBA00006940"/>
    </source>
</evidence>
<evidence type="ECO:0000256" key="2">
    <source>
        <dbReference type="ARBA" id="ARBA00022618"/>
    </source>
</evidence>
<dbReference type="InterPro" id="IPR008401">
    <property type="entry name" value="Apc13"/>
</dbReference>